<dbReference type="SUPFAM" id="SSF54565">
    <property type="entry name" value="Ribosomal protein S16"/>
    <property type="match status" value="1"/>
</dbReference>
<dbReference type="PANTHER" id="PTHR12919">
    <property type="entry name" value="30S RIBOSOMAL PROTEIN S16"/>
    <property type="match status" value="1"/>
</dbReference>
<dbReference type="AlphaFoldDB" id="A0A0G0ZB71"/>
<evidence type="ECO:0000313" key="5">
    <source>
        <dbReference type="Proteomes" id="UP000034951"/>
    </source>
</evidence>
<organism evidence="4 5">
    <name type="scientific">Candidatus Azambacteria bacterium GW2011_GWA1_42_19</name>
    <dbReference type="NCBI Taxonomy" id="1618609"/>
    <lineage>
        <taxon>Bacteria</taxon>
        <taxon>Candidatus Azamiibacteriota</taxon>
    </lineage>
</organism>
<dbReference type="InterPro" id="IPR000307">
    <property type="entry name" value="Ribosomal_bS16"/>
</dbReference>
<keyword evidence="2" id="KW-0687">Ribonucleoprotein</keyword>
<dbReference type="InterPro" id="IPR023803">
    <property type="entry name" value="Ribosomal_bS16_dom_sf"/>
</dbReference>
<gene>
    <name evidence="4" type="ORF">UV10_C0010G0010</name>
</gene>
<evidence type="ECO:0000256" key="1">
    <source>
        <dbReference type="ARBA" id="ARBA00022980"/>
    </source>
</evidence>
<accession>A0A0G0ZB71</accession>
<dbReference type="GO" id="GO:0005737">
    <property type="term" value="C:cytoplasm"/>
    <property type="evidence" value="ECO:0007669"/>
    <property type="project" value="UniProtKB-ARBA"/>
</dbReference>
<proteinExistence type="predicted"/>
<name>A0A0G0ZB71_9BACT</name>
<dbReference type="PANTHER" id="PTHR12919:SF20">
    <property type="entry name" value="SMALL RIBOSOMAL SUBUNIT PROTEIN BS16M"/>
    <property type="match status" value="1"/>
</dbReference>
<dbReference type="Proteomes" id="UP000034951">
    <property type="component" value="Unassembled WGS sequence"/>
</dbReference>
<protein>
    <recommendedName>
        <fullName evidence="3">30S ribosomal protein S16</fullName>
    </recommendedName>
</protein>
<evidence type="ECO:0000256" key="2">
    <source>
        <dbReference type="ARBA" id="ARBA00023274"/>
    </source>
</evidence>
<evidence type="ECO:0000256" key="3">
    <source>
        <dbReference type="ARBA" id="ARBA00035310"/>
    </source>
</evidence>
<dbReference type="NCBIfam" id="TIGR00002">
    <property type="entry name" value="S16"/>
    <property type="match status" value="1"/>
</dbReference>
<evidence type="ECO:0000313" key="4">
    <source>
        <dbReference type="EMBL" id="KKS45970.1"/>
    </source>
</evidence>
<dbReference type="EMBL" id="LCDE01000010">
    <property type="protein sequence ID" value="KKS45970.1"/>
    <property type="molecule type" value="Genomic_DNA"/>
</dbReference>
<dbReference type="Gene3D" id="3.30.1320.10">
    <property type="match status" value="1"/>
</dbReference>
<comment type="caution">
    <text evidence="4">The sequence shown here is derived from an EMBL/GenBank/DDBJ whole genome shotgun (WGS) entry which is preliminary data.</text>
</comment>
<sequence length="102" mass="11459">MLIIRLQKVGKKHTTTFRVVLTQKTAAAKRKYLELLGNINRKTKQVSLNKDRILYWISKGAQPSETMHNLLISQGVITGEKIPVHKVSKKAPEAQETKVPAA</sequence>
<dbReference type="GO" id="GO:0006412">
    <property type="term" value="P:translation"/>
    <property type="evidence" value="ECO:0007669"/>
    <property type="project" value="InterPro"/>
</dbReference>
<reference evidence="4 5" key="1">
    <citation type="journal article" date="2015" name="Nature">
        <title>rRNA introns, odd ribosomes, and small enigmatic genomes across a large radiation of phyla.</title>
        <authorList>
            <person name="Brown C.T."/>
            <person name="Hug L.A."/>
            <person name="Thomas B.C."/>
            <person name="Sharon I."/>
            <person name="Castelle C.J."/>
            <person name="Singh A."/>
            <person name="Wilkins M.J."/>
            <person name="Williams K.H."/>
            <person name="Banfield J.F."/>
        </authorList>
    </citation>
    <scope>NUCLEOTIDE SEQUENCE [LARGE SCALE GENOMIC DNA]</scope>
</reference>
<dbReference type="GO" id="GO:0015935">
    <property type="term" value="C:small ribosomal subunit"/>
    <property type="evidence" value="ECO:0007669"/>
    <property type="project" value="TreeGrafter"/>
</dbReference>
<dbReference type="GO" id="GO:0003735">
    <property type="term" value="F:structural constituent of ribosome"/>
    <property type="evidence" value="ECO:0007669"/>
    <property type="project" value="InterPro"/>
</dbReference>
<keyword evidence="1 4" id="KW-0689">Ribosomal protein</keyword>
<dbReference type="Pfam" id="PF00886">
    <property type="entry name" value="Ribosomal_S16"/>
    <property type="match status" value="1"/>
</dbReference>